<dbReference type="Proteomes" id="UP000223968">
    <property type="component" value="Unassembled WGS sequence"/>
</dbReference>
<reference evidence="2 3" key="1">
    <citation type="submission" date="2017-10" db="EMBL/GenBank/DDBJ databases">
        <title>Comparative genomics in systemic dimorphic fungi from Ajellomycetaceae.</title>
        <authorList>
            <person name="Munoz J.F."/>
            <person name="Mcewen J.G."/>
            <person name="Clay O.K."/>
            <person name="Cuomo C.A."/>
        </authorList>
    </citation>
    <scope>NUCLEOTIDE SEQUENCE [LARGE SCALE GENOMIC DNA]</scope>
    <source>
        <strain evidence="2 3">UAMH5409</strain>
    </source>
</reference>
<gene>
    <name evidence="2" type="ORF">AJ79_04467</name>
</gene>
<feature type="compositionally biased region" description="Polar residues" evidence="1">
    <location>
        <begin position="56"/>
        <end position="71"/>
    </location>
</feature>
<evidence type="ECO:0000313" key="2">
    <source>
        <dbReference type="EMBL" id="PGH12172.1"/>
    </source>
</evidence>
<feature type="compositionally biased region" description="Low complexity" evidence="1">
    <location>
        <begin position="138"/>
        <end position="155"/>
    </location>
</feature>
<feature type="region of interest" description="Disordered" evidence="1">
    <location>
        <begin position="44"/>
        <end position="90"/>
    </location>
</feature>
<feature type="region of interest" description="Disordered" evidence="1">
    <location>
        <begin position="128"/>
        <end position="156"/>
    </location>
</feature>
<evidence type="ECO:0000256" key="1">
    <source>
        <dbReference type="SAM" id="MobiDB-lite"/>
    </source>
</evidence>
<dbReference type="AlphaFoldDB" id="A0A2B7XU57"/>
<keyword evidence="3" id="KW-1185">Reference proteome</keyword>
<evidence type="ECO:0000313" key="3">
    <source>
        <dbReference type="Proteomes" id="UP000223968"/>
    </source>
</evidence>
<proteinExistence type="predicted"/>
<sequence>MSTGKYIPPPLRSRATNIQQAEEQPQPPPKTYRLKDIEAYFGHLPRPSNLPRAIRNGSNNPNTDTSTVSQEVSKKGEWQPPARRGTLNHTATDPSKLAYIVIFDRAHPFWETRHEVFCKTNIELLPRLPKRPKKSRNDTSNTITSNNNNNSNSNTKDVASSYPLFIQQYISGQYNSPYTFAGYYRITTVRFLNPHTRQLAAYLEQKFGNKPRDHEAWIRSFSTRWAVITVEEDLGRKGQGPPEIVETDGDDGEDIIAAAEVLKKSVNELLEEMSGVKRG</sequence>
<accession>A0A2B7XU57</accession>
<organism evidence="2 3">
    <name type="scientific">Helicocarpus griseus UAMH5409</name>
    <dbReference type="NCBI Taxonomy" id="1447875"/>
    <lineage>
        <taxon>Eukaryota</taxon>
        <taxon>Fungi</taxon>
        <taxon>Dikarya</taxon>
        <taxon>Ascomycota</taxon>
        <taxon>Pezizomycotina</taxon>
        <taxon>Eurotiomycetes</taxon>
        <taxon>Eurotiomycetidae</taxon>
        <taxon>Onygenales</taxon>
        <taxon>Ajellomycetaceae</taxon>
        <taxon>Helicocarpus</taxon>
    </lineage>
</organism>
<feature type="region of interest" description="Disordered" evidence="1">
    <location>
        <begin position="1"/>
        <end position="32"/>
    </location>
</feature>
<dbReference type="OrthoDB" id="2563155at2759"/>
<protein>
    <submittedName>
        <fullName evidence="2">Uncharacterized protein</fullName>
    </submittedName>
</protein>
<comment type="caution">
    <text evidence="2">The sequence shown here is derived from an EMBL/GenBank/DDBJ whole genome shotgun (WGS) entry which is preliminary data.</text>
</comment>
<dbReference type="EMBL" id="PDNB01000062">
    <property type="protein sequence ID" value="PGH12172.1"/>
    <property type="molecule type" value="Genomic_DNA"/>
</dbReference>
<name>A0A2B7XU57_9EURO</name>